<reference evidence="4 5" key="1">
    <citation type="submission" date="2019-06" db="EMBL/GenBank/DDBJ databases">
        <title>Streptomyces sporangiiformans sp. nov., a novel actinomycete isolated from soil in Mount Song.</title>
        <authorList>
            <person name="Han L."/>
        </authorList>
    </citation>
    <scope>NUCLEOTIDE SEQUENCE [LARGE SCALE GENOMIC DNA]</scope>
    <source>
        <strain evidence="4 5">NEAU-SSA 1</strain>
    </source>
</reference>
<dbReference type="InterPro" id="IPR001650">
    <property type="entry name" value="Helicase_C-like"/>
</dbReference>
<dbReference type="OrthoDB" id="9760715at2"/>
<dbReference type="SMART" id="SM00490">
    <property type="entry name" value="HELICc"/>
    <property type="match status" value="1"/>
</dbReference>
<dbReference type="InterPro" id="IPR049730">
    <property type="entry name" value="SNF2/RAD54-like_C"/>
</dbReference>
<dbReference type="GO" id="GO:0016787">
    <property type="term" value="F:hydrolase activity"/>
    <property type="evidence" value="ECO:0007669"/>
    <property type="project" value="UniProtKB-KW"/>
</dbReference>
<dbReference type="Gene3D" id="3.40.50.300">
    <property type="entry name" value="P-loop containing nucleotide triphosphate hydrolases"/>
    <property type="match status" value="1"/>
</dbReference>
<dbReference type="InterPro" id="IPR000330">
    <property type="entry name" value="SNF2_N"/>
</dbReference>
<keyword evidence="4" id="KW-0547">Nucleotide-binding</keyword>
<keyword evidence="5" id="KW-1185">Reference proteome</keyword>
<dbReference type="InterPro" id="IPR022138">
    <property type="entry name" value="DUF3670"/>
</dbReference>
<dbReference type="RefSeq" id="WP_119104329.1">
    <property type="nucleotide sequence ID" value="NZ_QXMJ01000181.1"/>
</dbReference>
<dbReference type="InterPro" id="IPR027417">
    <property type="entry name" value="P-loop_NTPase"/>
</dbReference>
<dbReference type="GO" id="GO:0005524">
    <property type="term" value="F:ATP binding"/>
    <property type="evidence" value="ECO:0007669"/>
    <property type="project" value="InterPro"/>
</dbReference>
<evidence type="ECO:0000313" key="4">
    <source>
        <dbReference type="EMBL" id="TPQ17925.1"/>
    </source>
</evidence>
<dbReference type="InterPro" id="IPR014001">
    <property type="entry name" value="Helicase_ATP-bd"/>
</dbReference>
<comment type="caution">
    <text evidence="4">The sequence shown here is derived from an EMBL/GenBank/DDBJ whole genome shotgun (WGS) entry which is preliminary data.</text>
</comment>
<proteinExistence type="predicted"/>
<dbReference type="Pfam" id="PF00176">
    <property type="entry name" value="SNF2-rel_dom"/>
    <property type="match status" value="1"/>
</dbReference>
<name>A0A505D823_9ACTN</name>
<dbReference type="EMBL" id="VCHX02000181">
    <property type="protein sequence ID" value="TPQ17925.1"/>
    <property type="molecule type" value="Genomic_DNA"/>
</dbReference>
<evidence type="ECO:0000259" key="3">
    <source>
        <dbReference type="PROSITE" id="PS51194"/>
    </source>
</evidence>
<evidence type="ECO:0000256" key="1">
    <source>
        <dbReference type="ARBA" id="ARBA00022801"/>
    </source>
</evidence>
<organism evidence="4 5">
    <name type="scientific">Streptomyces sporangiiformans</name>
    <dbReference type="NCBI Taxonomy" id="2315329"/>
    <lineage>
        <taxon>Bacteria</taxon>
        <taxon>Bacillati</taxon>
        <taxon>Actinomycetota</taxon>
        <taxon>Actinomycetes</taxon>
        <taxon>Kitasatosporales</taxon>
        <taxon>Streptomycetaceae</taxon>
        <taxon>Streptomyces</taxon>
    </lineage>
</organism>
<dbReference type="FunFam" id="3.40.50.300:FF:000533">
    <property type="entry name" value="Helicase, Snf2 family"/>
    <property type="match status" value="1"/>
</dbReference>
<dbReference type="Gene3D" id="3.40.50.10810">
    <property type="entry name" value="Tandem AAA-ATPase domain"/>
    <property type="match status" value="1"/>
</dbReference>
<evidence type="ECO:0000313" key="5">
    <source>
        <dbReference type="Proteomes" id="UP000317378"/>
    </source>
</evidence>
<evidence type="ECO:0000259" key="2">
    <source>
        <dbReference type="PROSITE" id="PS51192"/>
    </source>
</evidence>
<dbReference type="CDD" id="cd18793">
    <property type="entry name" value="SF2_C_SNF"/>
    <property type="match status" value="1"/>
</dbReference>
<dbReference type="PROSITE" id="PS51192">
    <property type="entry name" value="HELICASE_ATP_BIND_1"/>
    <property type="match status" value="1"/>
</dbReference>
<protein>
    <submittedName>
        <fullName evidence="4">DEAD/DEAH box helicase</fullName>
    </submittedName>
</protein>
<dbReference type="Pfam" id="PF00271">
    <property type="entry name" value="Helicase_C"/>
    <property type="match status" value="1"/>
</dbReference>
<feature type="domain" description="Helicase ATP-binding" evidence="2">
    <location>
        <begin position="496"/>
        <end position="649"/>
    </location>
</feature>
<dbReference type="Proteomes" id="UP000317378">
    <property type="component" value="Unassembled WGS sequence"/>
</dbReference>
<gene>
    <name evidence="4" type="ORF">FGD71_033450</name>
</gene>
<dbReference type="SUPFAM" id="SSF52540">
    <property type="entry name" value="P-loop containing nucleoside triphosphate hydrolases"/>
    <property type="match status" value="2"/>
</dbReference>
<sequence>MSVGDVAHTAVPGRLAAVFLPAALPREGRIAFWDPDGGALPAGEHTELTVVRRHGAGVRRGPAPALTLTVGEALPLLVRARQDPSAHASTTCWGAAALHALRLVARGRLLPGLTRDGHDAWRAGPLDPDDIAHLRAMAAALPHEGHAVPLPGRGPLQVPDPEALMRAFLDSVADTLPRTAAAPYAAGKPFSAREPQRLPGAQDWAAEVAAGMDAGVRISLRLDLSAYDLFDDSDDSDDSERREDRSRARRAGAAIVQVHSLADSTLVVDAAALWAGDADAMFGPRARVDAALAVRRAARVWPPLDRLSAQDVPDVLALSEDELSDLLGVAATRLGAAGVAVHWPRDLAQDLSAAAVVRPAPGSATDGTGFFESEELLQFRWQLALGGDPLTEAEMDTLAEAHRPVVRLRDQWVLVDPALVRKARKRELGLLDPVDALSAALTGTAEVDGETVEAVPVGALAALRDRLTVGVRPAEPPAGLTARLRDYQLRGLAWLDLMTSLGLGGCLADDMGLGKTVTVIALHLKRARREPTLVVCPASLLGNWQREIARFAPGVPVRRYHGPGRTLDDLDGGFVLTTYGTMRSGAPRLAQQPWGMVVADEAQHVKNPYSATAKALRTIPAPARVALSGTPVENNLSELWALLDWTTPGLLGPLKSFRARHARAVENGEDEEAVARLARLIRPFLLRRKKSDPGIVPELPPKTETDHPVPLTREQASLYEAVVRESMLAIETTEGIARRGLVLKLLTSLKQICNHPALYLKEDAGGVSAGRPGGQSDTARLAARSGKLALLDELLDTLLAEDGSALVFTQYVGMARLITSHLAVRAVPVELLHGGTPVPEREHMVDRFQSGATPVLVLSLKAAGTGLNLTRAGHVIHFDRWWNPAVEEQATDRAYRIGQTQPVQVHRLITEGTVEDRIAEMLESKRALADAILGSGEASLTELTDRELSDLVSLRRTV</sequence>
<dbReference type="FunFam" id="3.40.50.10810:FF:000031">
    <property type="entry name" value="Helicase, SNF2/RAD54 family"/>
    <property type="match status" value="1"/>
</dbReference>
<dbReference type="GO" id="GO:0004386">
    <property type="term" value="F:helicase activity"/>
    <property type="evidence" value="ECO:0007669"/>
    <property type="project" value="UniProtKB-KW"/>
</dbReference>
<keyword evidence="1" id="KW-0378">Hydrolase</keyword>
<feature type="domain" description="Helicase C-terminal" evidence="3">
    <location>
        <begin position="790"/>
        <end position="949"/>
    </location>
</feature>
<dbReference type="InterPro" id="IPR038718">
    <property type="entry name" value="SNF2-like_sf"/>
</dbReference>
<dbReference type="PROSITE" id="PS51194">
    <property type="entry name" value="HELICASE_CTER"/>
    <property type="match status" value="1"/>
</dbReference>
<dbReference type="PANTHER" id="PTHR10799">
    <property type="entry name" value="SNF2/RAD54 HELICASE FAMILY"/>
    <property type="match status" value="1"/>
</dbReference>
<dbReference type="SMART" id="SM00487">
    <property type="entry name" value="DEXDc"/>
    <property type="match status" value="1"/>
</dbReference>
<keyword evidence="4" id="KW-0067">ATP-binding</keyword>
<dbReference type="Pfam" id="PF12419">
    <property type="entry name" value="DUF3670"/>
    <property type="match status" value="1"/>
</dbReference>
<keyword evidence="4" id="KW-0347">Helicase</keyword>
<accession>A0A505D823</accession>
<dbReference type="Gene3D" id="1.20.120.850">
    <property type="entry name" value="SWI2/SNF2 ATPases, N-terminal domain"/>
    <property type="match status" value="1"/>
</dbReference>
<dbReference type="AlphaFoldDB" id="A0A505D823"/>